<dbReference type="RefSeq" id="WP_013321516.1">
    <property type="nucleotide sequence ID" value="NC_014501.1"/>
</dbReference>
<evidence type="ECO:0000313" key="2">
    <source>
        <dbReference type="Proteomes" id="UP000008206"/>
    </source>
</evidence>
<protein>
    <submittedName>
        <fullName evidence="1">Uncharacterized protein</fullName>
    </submittedName>
</protein>
<evidence type="ECO:0000313" key="1">
    <source>
        <dbReference type="EMBL" id="ADN13409.1"/>
    </source>
</evidence>
<name>E0UIV0_GLOV7</name>
<keyword evidence="2" id="KW-1185">Reference proteome</keyword>
<sequence length="73" mass="8994">MLFEPIERELIDDDSGLLHRFKLRPEIRDCWEINSQKHIIFGQKNLNNDVKFKHRQSFYCRFLFNKILEKIKT</sequence>
<gene>
    <name evidence="1" type="ordered locus">Cyan7822_1411</name>
</gene>
<accession>E0UIV0</accession>
<reference evidence="2" key="1">
    <citation type="journal article" date="2011" name="MBio">
        <title>Novel metabolic attributes of the genus Cyanothece, comprising a group of unicellular nitrogen-fixing Cyanobacteria.</title>
        <authorList>
            <person name="Bandyopadhyay A."/>
            <person name="Elvitigala T."/>
            <person name="Welsh E."/>
            <person name="Stockel J."/>
            <person name="Liberton M."/>
            <person name="Min H."/>
            <person name="Sherman L.A."/>
            <person name="Pakrasi H.B."/>
        </authorList>
    </citation>
    <scope>NUCLEOTIDE SEQUENCE [LARGE SCALE GENOMIC DNA]</scope>
    <source>
        <strain evidence="2">PCC 7822</strain>
    </source>
</reference>
<proteinExistence type="predicted"/>
<dbReference type="KEGG" id="cyj:Cyan7822_1411"/>
<dbReference type="EMBL" id="CP002198">
    <property type="protein sequence ID" value="ADN13409.1"/>
    <property type="molecule type" value="Genomic_DNA"/>
</dbReference>
<dbReference type="AlphaFoldDB" id="E0UIV0"/>
<dbReference type="STRING" id="497965.Cyan7822_1411"/>
<dbReference type="HOGENOM" id="CLU_2698459_0_0_3"/>
<organism evidence="1 2">
    <name type="scientific">Gloeothece verrucosa (strain PCC 7822)</name>
    <name type="common">Cyanothece sp. (strain PCC 7822)</name>
    <dbReference type="NCBI Taxonomy" id="497965"/>
    <lineage>
        <taxon>Bacteria</taxon>
        <taxon>Bacillati</taxon>
        <taxon>Cyanobacteriota</taxon>
        <taxon>Cyanophyceae</taxon>
        <taxon>Oscillatoriophycideae</taxon>
        <taxon>Chroococcales</taxon>
        <taxon>Aphanothecaceae</taxon>
        <taxon>Gloeothece</taxon>
        <taxon>Gloeothece verrucosa</taxon>
    </lineage>
</organism>
<dbReference type="Proteomes" id="UP000008206">
    <property type="component" value="Chromosome"/>
</dbReference>